<protein>
    <submittedName>
        <fullName evidence="7">Major facilitator superfamily (MFS) profile domain-containing protein</fullName>
    </submittedName>
</protein>
<evidence type="ECO:0000256" key="2">
    <source>
        <dbReference type="ARBA" id="ARBA00022692"/>
    </source>
</evidence>
<reference evidence="7" key="1">
    <citation type="submission" date="2022-11" db="UniProtKB">
        <authorList>
            <consortium name="WormBaseParasite"/>
        </authorList>
    </citation>
    <scope>IDENTIFICATION</scope>
</reference>
<keyword evidence="2 5" id="KW-0812">Transmembrane</keyword>
<keyword evidence="3 5" id="KW-1133">Transmembrane helix</keyword>
<evidence type="ECO:0000256" key="1">
    <source>
        <dbReference type="ARBA" id="ARBA00004141"/>
    </source>
</evidence>
<feature type="transmembrane region" description="Helical" evidence="5">
    <location>
        <begin position="7"/>
        <end position="25"/>
    </location>
</feature>
<dbReference type="AlphaFoldDB" id="A0A914S3V2"/>
<dbReference type="WBParaSite" id="PEQ_0001347001-mRNA-1">
    <property type="protein sequence ID" value="PEQ_0001347001-mRNA-1"/>
    <property type="gene ID" value="PEQ_0001347001"/>
</dbReference>
<evidence type="ECO:0000313" key="6">
    <source>
        <dbReference type="Proteomes" id="UP000887564"/>
    </source>
</evidence>
<dbReference type="GO" id="GO:0016020">
    <property type="term" value="C:membrane"/>
    <property type="evidence" value="ECO:0007669"/>
    <property type="project" value="UniProtKB-SubCell"/>
</dbReference>
<name>A0A914S3V2_PAREQ</name>
<keyword evidence="4 5" id="KW-0472">Membrane</keyword>
<evidence type="ECO:0000256" key="4">
    <source>
        <dbReference type="ARBA" id="ARBA00023136"/>
    </source>
</evidence>
<evidence type="ECO:0000256" key="3">
    <source>
        <dbReference type="ARBA" id="ARBA00022989"/>
    </source>
</evidence>
<keyword evidence="6" id="KW-1185">Reference proteome</keyword>
<evidence type="ECO:0000313" key="7">
    <source>
        <dbReference type="WBParaSite" id="PEQ_0001347001-mRNA-1"/>
    </source>
</evidence>
<feature type="transmembrane region" description="Helical" evidence="5">
    <location>
        <begin position="31"/>
        <end position="54"/>
    </location>
</feature>
<dbReference type="PANTHER" id="PTHR24064">
    <property type="entry name" value="SOLUTE CARRIER FAMILY 22 MEMBER"/>
    <property type="match status" value="1"/>
</dbReference>
<organism evidence="6 7">
    <name type="scientific">Parascaris equorum</name>
    <name type="common">Equine roundworm</name>
    <dbReference type="NCBI Taxonomy" id="6256"/>
    <lineage>
        <taxon>Eukaryota</taxon>
        <taxon>Metazoa</taxon>
        <taxon>Ecdysozoa</taxon>
        <taxon>Nematoda</taxon>
        <taxon>Chromadorea</taxon>
        <taxon>Rhabditida</taxon>
        <taxon>Spirurina</taxon>
        <taxon>Ascaridomorpha</taxon>
        <taxon>Ascaridoidea</taxon>
        <taxon>Ascarididae</taxon>
        <taxon>Parascaris</taxon>
    </lineage>
</organism>
<dbReference type="Proteomes" id="UP000887564">
    <property type="component" value="Unplaced"/>
</dbReference>
<evidence type="ECO:0000256" key="5">
    <source>
        <dbReference type="SAM" id="Phobius"/>
    </source>
</evidence>
<dbReference type="SUPFAM" id="SSF103473">
    <property type="entry name" value="MFS general substrate transporter"/>
    <property type="match status" value="1"/>
</dbReference>
<dbReference type="InterPro" id="IPR036259">
    <property type="entry name" value="MFS_trans_sf"/>
</dbReference>
<comment type="subcellular location">
    <subcellularLocation>
        <location evidence="1">Membrane</location>
        <topology evidence="1">Multi-pass membrane protein</topology>
    </subcellularLocation>
</comment>
<sequence>MTTPLWLMGKFAISCSFMCIFVYGSEIFPTTIRNVCIGLCSVIARVGGIVAPYVKLLVRKFCLFLWMYCSEMSIFLSNIQSS</sequence>
<dbReference type="Gene3D" id="1.20.1250.20">
    <property type="entry name" value="MFS general substrate transporter like domains"/>
    <property type="match status" value="1"/>
</dbReference>
<proteinExistence type="predicted"/>
<accession>A0A914S3V2</accession>